<reference evidence="6" key="1">
    <citation type="submission" date="2022-08" db="EMBL/GenBank/DDBJ databases">
        <authorList>
            <person name="Somphong A."/>
            <person name="Phongsopitanun W."/>
        </authorList>
    </citation>
    <scope>NUCLEOTIDE SEQUENCE</scope>
    <source>
        <strain evidence="6">LP05-1</strain>
    </source>
</reference>
<dbReference type="Pfam" id="PF26558">
    <property type="entry name" value="DHQS_2nd"/>
    <property type="match status" value="1"/>
</dbReference>
<keyword evidence="7" id="KW-1185">Reference proteome</keyword>
<keyword evidence="1" id="KW-0028">Amino-acid biosynthesis</keyword>
<dbReference type="Pfam" id="PF01959">
    <property type="entry name" value="DHQS"/>
    <property type="match status" value="1"/>
</dbReference>
<dbReference type="InterPro" id="IPR002812">
    <property type="entry name" value="DHQS"/>
</dbReference>
<sequence length="407" mass="43336">MKFAWIDLRTVSAEHREGVIDAAVHARVDGIVDSDPATLATLPATVKRILVGPEGPESPEGPGSPVSQEAQGGPDGPGAQEGRENPGGGQDAPGGPGGQDGLIVLRTVAGQDDLNLLRSRHLAGDKEIAALVDVVDDPTLTLACDTAIALPYTVVRFKDPTKIPLEIVIAAADRSPGQLICKADDLEEAQVIVDVLEKGSEGVLFAPRDANDVFALVEMLRVKTPDLQLTTLTVESTEHIGLGDRVCIDTCTHFEKDEGMLIGSYAHGFVLCVSETHPLPYMPTRPFRINAGALHSYVFGQDNRTNYLSELKAGSAVLAVGADGRTRRIVVGRIKLESRPLLSIKAVSPEGVEVNLIVQDDWHVRVLGPGAAVLNVTELKKGDQVLGHVATDKRHVGWPVGEFCVEK</sequence>
<accession>A0ABT2CK56</accession>
<evidence type="ECO:0000259" key="5">
    <source>
        <dbReference type="Pfam" id="PF26558"/>
    </source>
</evidence>
<proteinExistence type="predicted"/>
<evidence type="ECO:0000256" key="3">
    <source>
        <dbReference type="SAM" id="MobiDB-lite"/>
    </source>
</evidence>
<feature type="compositionally biased region" description="Gly residues" evidence="3">
    <location>
        <begin position="85"/>
        <end position="100"/>
    </location>
</feature>
<comment type="caution">
    <text evidence="6">The sequence shown here is derived from an EMBL/GenBank/DDBJ whole genome shotgun (WGS) entry which is preliminary data.</text>
</comment>
<feature type="region of interest" description="Disordered" evidence="3">
    <location>
        <begin position="51"/>
        <end position="102"/>
    </location>
</feature>
<gene>
    <name evidence="6" type="ORF">NX801_19500</name>
</gene>
<evidence type="ECO:0000256" key="1">
    <source>
        <dbReference type="ARBA" id="ARBA00022605"/>
    </source>
</evidence>
<dbReference type="RefSeq" id="WP_258789056.1">
    <property type="nucleotide sequence ID" value="NZ_JANUGQ010000016.1"/>
</dbReference>
<dbReference type="NCBIfam" id="NF002625">
    <property type="entry name" value="PRK02290.1-3"/>
    <property type="match status" value="1"/>
</dbReference>
<evidence type="ECO:0000313" key="7">
    <source>
        <dbReference type="Proteomes" id="UP001431313"/>
    </source>
</evidence>
<name>A0ABT2CK56_9ACTN</name>
<evidence type="ECO:0000259" key="4">
    <source>
        <dbReference type="Pfam" id="PF01959"/>
    </source>
</evidence>
<evidence type="ECO:0000256" key="2">
    <source>
        <dbReference type="ARBA" id="ARBA00023141"/>
    </source>
</evidence>
<feature type="domain" description="3-dehydroquinate synthase N-terminal" evidence="4">
    <location>
        <begin position="1"/>
        <end position="219"/>
    </location>
</feature>
<keyword evidence="2" id="KW-0057">Aromatic amino acid biosynthesis</keyword>
<feature type="compositionally biased region" description="Low complexity" evidence="3">
    <location>
        <begin position="51"/>
        <end position="67"/>
    </location>
</feature>
<dbReference type="PANTHER" id="PTHR33563">
    <property type="match status" value="1"/>
</dbReference>
<feature type="domain" description="3-dehydroquinate synthase C-terminal" evidence="5">
    <location>
        <begin position="232"/>
        <end position="407"/>
    </location>
</feature>
<evidence type="ECO:0000313" key="6">
    <source>
        <dbReference type="EMBL" id="MCS0637810.1"/>
    </source>
</evidence>
<dbReference type="Proteomes" id="UP001431313">
    <property type="component" value="Unassembled WGS sequence"/>
</dbReference>
<dbReference type="InterPro" id="IPR056179">
    <property type="entry name" value="DHQS_C"/>
</dbReference>
<dbReference type="InterPro" id="IPR030960">
    <property type="entry name" value="DHQS/DOIS_N"/>
</dbReference>
<organism evidence="6 7">
    <name type="scientific">Streptomyces pyxinae</name>
    <dbReference type="NCBI Taxonomy" id="2970734"/>
    <lineage>
        <taxon>Bacteria</taxon>
        <taxon>Bacillati</taxon>
        <taxon>Actinomycetota</taxon>
        <taxon>Actinomycetes</taxon>
        <taxon>Kitasatosporales</taxon>
        <taxon>Streptomycetaceae</taxon>
        <taxon>Streptomyces</taxon>
    </lineage>
</organism>
<dbReference type="PANTHER" id="PTHR33563:SF1">
    <property type="entry name" value="3-DEHYDROQUINATE SYNTHASE"/>
    <property type="match status" value="1"/>
</dbReference>
<dbReference type="EMBL" id="JANUGQ010000016">
    <property type="protein sequence ID" value="MCS0637810.1"/>
    <property type="molecule type" value="Genomic_DNA"/>
</dbReference>
<protein>
    <submittedName>
        <fullName evidence="6">3-dehydroquinate synthase II family protein</fullName>
    </submittedName>
</protein>